<evidence type="ECO:0000256" key="3">
    <source>
        <dbReference type="SAM" id="SignalP"/>
    </source>
</evidence>
<name>A0AAV2ACI1_9ARAC</name>
<feature type="region of interest" description="Disordered" evidence="2">
    <location>
        <begin position="771"/>
        <end position="841"/>
    </location>
</feature>
<dbReference type="AlphaFoldDB" id="A0AAV2ACI1"/>
<keyword evidence="5" id="KW-1185">Reference proteome</keyword>
<accession>A0AAV2ACI1</accession>
<feature type="region of interest" description="Disordered" evidence="2">
    <location>
        <begin position="861"/>
        <end position="880"/>
    </location>
</feature>
<feature type="compositionally biased region" description="Basic and acidic residues" evidence="2">
    <location>
        <begin position="861"/>
        <end position="876"/>
    </location>
</feature>
<feature type="compositionally biased region" description="Basic and acidic residues" evidence="2">
    <location>
        <begin position="799"/>
        <end position="830"/>
    </location>
</feature>
<evidence type="ECO:0000256" key="1">
    <source>
        <dbReference type="SAM" id="Coils"/>
    </source>
</evidence>
<feature type="compositionally biased region" description="Acidic residues" evidence="2">
    <location>
        <begin position="911"/>
        <end position="925"/>
    </location>
</feature>
<sequence length="925" mass="103558">MKNMLANMKEFSVFVLLVLASLSESKPLQRVRRTIVKDYFNPLTYPTDKLHFEKGEDGKFHEQMHSRVEYAVAHGIDASNEIFGEDPRSSERTLKTEDTVAANAENPGLSPASSGASRFELQKDGVDLSTKVLTPDEVKTEVKEKVLIPETAEKLDSEAKSEDAAAKGRESSAKLDIPIDSKWSLVPKPDGKDDKPYEGGEEDLPEPPIVPEEKEDEGKVEIGQIPKHHPVFVPANIPLFVPKRISFRVLSLLPKPPTIDISDRLPLPEPDVIEESSETAVIENISPGGPKLIKEGRRFVANHFINPLRVGLRLPFFPGANVLKEAVDEEKLKGLAKSEIVDIGGRKMLLQRKVLMSPHHDPSHMHISVMSIQPLEDVDSAILKELDVEKKELESEDAQLEKDLKLDEKKEAEKRSLKDGEVDSTVKKLKEVFLKPLPESETVEAKIPYVIEEKAVDAKIPPPEIPVHAIPEFEMSSEDSMKEEKKDVEIKDFGLEAKVKHEDAEKVKENHAAEEFGLKTKIQAESKFEEDVEKDKNPEVLTIHPEEEKEGGKTTLILKEEKDISIVPQEEETTFMVKEEKDLSIVVPDEKKETTAVVEEKKDVMIGTEDLKFRNQLKTQNPASSETGVDLTKGEFGFNKESQTRDEEAAESESVEVKLKPEEEIKYTLEGAITEAKKGDEGMWNSKEIATSHRGAEFTGNKDTEVKTEILKVDDKDLEEVLTEAKKTDEEKLSTDEEVYSHSATEITMSKDAKEKTDIFKVEAKDIKKAVTSEGKEIDEEKLSAGETVDSHSATEITMSKDAEGKTDIMKPESKELHEESKIEGKKGDEEMLSAKGAAASHVTTEIIASKDVKGKIDIRNLQHSEESSPKTEDFGLTKTEGAILEERKKKFYERKDKVPPKKKKCKCEESDSDESDSDDEDFLE</sequence>
<dbReference type="Proteomes" id="UP001497382">
    <property type="component" value="Unassembled WGS sequence"/>
</dbReference>
<keyword evidence="3" id="KW-0732">Signal</keyword>
<feature type="compositionally biased region" description="Polar residues" evidence="2">
    <location>
        <begin position="617"/>
        <end position="627"/>
    </location>
</feature>
<proteinExistence type="predicted"/>
<reference evidence="4 5" key="1">
    <citation type="submission" date="2024-04" db="EMBL/GenBank/DDBJ databases">
        <authorList>
            <person name="Rising A."/>
            <person name="Reimegard J."/>
            <person name="Sonavane S."/>
            <person name="Akerstrom W."/>
            <person name="Nylinder S."/>
            <person name="Hedman E."/>
            <person name="Kallberg Y."/>
        </authorList>
    </citation>
    <scope>NUCLEOTIDE SEQUENCE [LARGE SCALE GENOMIC DNA]</scope>
</reference>
<feature type="compositionally biased region" description="Basic and acidic residues" evidence="2">
    <location>
        <begin position="153"/>
        <end position="179"/>
    </location>
</feature>
<feature type="region of interest" description="Disordered" evidence="2">
    <location>
        <begin position="896"/>
        <end position="925"/>
    </location>
</feature>
<feature type="chain" id="PRO_5044010498" evidence="3">
    <location>
        <begin position="26"/>
        <end position="925"/>
    </location>
</feature>
<gene>
    <name evidence="4" type="ORF">LARSCL_LOCUS11722</name>
</gene>
<organism evidence="4 5">
    <name type="scientific">Larinioides sclopetarius</name>
    <dbReference type="NCBI Taxonomy" id="280406"/>
    <lineage>
        <taxon>Eukaryota</taxon>
        <taxon>Metazoa</taxon>
        <taxon>Ecdysozoa</taxon>
        <taxon>Arthropoda</taxon>
        <taxon>Chelicerata</taxon>
        <taxon>Arachnida</taxon>
        <taxon>Araneae</taxon>
        <taxon>Araneomorphae</taxon>
        <taxon>Entelegynae</taxon>
        <taxon>Araneoidea</taxon>
        <taxon>Araneidae</taxon>
        <taxon>Larinioides</taxon>
    </lineage>
</organism>
<feature type="region of interest" description="Disordered" evidence="2">
    <location>
        <begin position="617"/>
        <end position="656"/>
    </location>
</feature>
<evidence type="ECO:0000313" key="4">
    <source>
        <dbReference type="EMBL" id="CAL1281708.1"/>
    </source>
</evidence>
<comment type="caution">
    <text evidence="4">The sequence shown here is derived from an EMBL/GenBank/DDBJ whole genome shotgun (WGS) entry which is preliminary data.</text>
</comment>
<evidence type="ECO:0000313" key="5">
    <source>
        <dbReference type="Proteomes" id="UP001497382"/>
    </source>
</evidence>
<keyword evidence="1" id="KW-0175">Coiled coil</keyword>
<feature type="signal peptide" evidence="3">
    <location>
        <begin position="1"/>
        <end position="25"/>
    </location>
</feature>
<feature type="region of interest" description="Disordered" evidence="2">
    <location>
        <begin position="153"/>
        <end position="215"/>
    </location>
</feature>
<evidence type="ECO:0000256" key="2">
    <source>
        <dbReference type="SAM" id="MobiDB-lite"/>
    </source>
</evidence>
<feature type="compositionally biased region" description="Basic and acidic residues" evidence="2">
    <location>
        <begin position="189"/>
        <end position="198"/>
    </location>
</feature>
<feature type="compositionally biased region" description="Basic and acidic residues" evidence="2">
    <location>
        <begin position="771"/>
        <end position="784"/>
    </location>
</feature>
<dbReference type="EMBL" id="CAXIEN010000148">
    <property type="protein sequence ID" value="CAL1281708.1"/>
    <property type="molecule type" value="Genomic_DNA"/>
</dbReference>
<feature type="coiled-coil region" evidence="1">
    <location>
        <begin position="383"/>
        <end position="415"/>
    </location>
</feature>
<protein>
    <submittedName>
        <fullName evidence="4">Uncharacterized protein</fullName>
    </submittedName>
</protein>
<feature type="region of interest" description="Disordered" evidence="2">
    <location>
        <begin position="528"/>
        <end position="556"/>
    </location>
</feature>